<dbReference type="AlphaFoldDB" id="A0A554LJW9"/>
<proteinExistence type="predicted"/>
<dbReference type="EMBL" id="VMGK01000005">
    <property type="protein sequence ID" value="TSC93176.1"/>
    <property type="molecule type" value="Genomic_DNA"/>
</dbReference>
<dbReference type="Proteomes" id="UP000315689">
    <property type="component" value="Unassembled WGS sequence"/>
</dbReference>
<sequence>MINMPTTNKDIQSTTHGLKSGVFDPPLLGIFFLLQN</sequence>
<gene>
    <name evidence="1" type="ORF">CEN89_186</name>
</gene>
<reference evidence="1 2" key="1">
    <citation type="submission" date="2017-07" db="EMBL/GenBank/DDBJ databases">
        <title>Mechanisms for carbon and nitrogen cycling indicate functional differentiation within the Candidate Phyla Radiation.</title>
        <authorList>
            <person name="Danczak R.E."/>
            <person name="Johnston M.D."/>
            <person name="Kenah C."/>
            <person name="Slattery M."/>
            <person name="Wrighton K.C."/>
            <person name="Wilkins M.J."/>
        </authorList>
    </citation>
    <scope>NUCLEOTIDE SEQUENCE [LARGE SCALE GENOMIC DNA]</scope>
    <source>
        <strain evidence="1">Licking1014_7</strain>
    </source>
</reference>
<protein>
    <submittedName>
        <fullName evidence="1">Uncharacterized protein</fullName>
    </submittedName>
</protein>
<evidence type="ECO:0000313" key="1">
    <source>
        <dbReference type="EMBL" id="TSC93176.1"/>
    </source>
</evidence>
<comment type="caution">
    <text evidence="1">The sequence shown here is derived from an EMBL/GenBank/DDBJ whole genome shotgun (WGS) entry which is preliminary data.</text>
</comment>
<organism evidence="1 2">
    <name type="scientific">Candidatus Berkelbacteria bacterium Licking1014_7</name>
    <dbReference type="NCBI Taxonomy" id="2017147"/>
    <lineage>
        <taxon>Bacteria</taxon>
        <taxon>Candidatus Berkelbacteria</taxon>
    </lineage>
</organism>
<accession>A0A554LJW9</accession>
<evidence type="ECO:0000313" key="2">
    <source>
        <dbReference type="Proteomes" id="UP000315689"/>
    </source>
</evidence>
<name>A0A554LJW9_9BACT</name>